<dbReference type="SFLD" id="SFLDG01067">
    <property type="entry name" value="SPASM/twitch_domain_containing"/>
    <property type="match status" value="1"/>
</dbReference>
<dbReference type="SUPFAM" id="SSF102114">
    <property type="entry name" value="Radical SAM enzymes"/>
    <property type="match status" value="1"/>
</dbReference>
<evidence type="ECO:0000313" key="7">
    <source>
        <dbReference type="EMBL" id="BBO71174.1"/>
    </source>
</evidence>
<evidence type="ECO:0000256" key="1">
    <source>
        <dbReference type="ARBA" id="ARBA00001966"/>
    </source>
</evidence>
<dbReference type="OrthoDB" id="9782387at2"/>
<dbReference type="Gene3D" id="3.20.20.70">
    <property type="entry name" value="Aldolase class I"/>
    <property type="match status" value="1"/>
</dbReference>
<dbReference type="GO" id="GO:0006783">
    <property type="term" value="P:heme biosynthetic process"/>
    <property type="evidence" value="ECO:0007669"/>
    <property type="project" value="TreeGrafter"/>
</dbReference>
<feature type="domain" description="Radical SAM core" evidence="6">
    <location>
        <begin position="48"/>
        <end position="134"/>
    </location>
</feature>
<keyword evidence="2" id="KW-0949">S-adenosyl-L-methionine</keyword>
<keyword evidence="8" id="KW-1185">Reference proteome</keyword>
<evidence type="ECO:0000256" key="5">
    <source>
        <dbReference type="ARBA" id="ARBA00023014"/>
    </source>
</evidence>
<dbReference type="InterPro" id="IPR013785">
    <property type="entry name" value="Aldolase_TIM"/>
</dbReference>
<comment type="cofactor">
    <cofactor evidence="1">
        <name>[4Fe-4S] cluster</name>
        <dbReference type="ChEBI" id="CHEBI:49883"/>
    </cofactor>
</comment>
<dbReference type="RefSeq" id="WP_155319049.1">
    <property type="nucleotide sequence ID" value="NZ_AP021874.1"/>
</dbReference>
<dbReference type="Pfam" id="PF04055">
    <property type="entry name" value="Radical_SAM"/>
    <property type="match status" value="1"/>
</dbReference>
<organism evidence="7 8">
    <name type="scientific">Desulfosarcina alkanivorans</name>
    <dbReference type="NCBI Taxonomy" id="571177"/>
    <lineage>
        <taxon>Bacteria</taxon>
        <taxon>Pseudomonadati</taxon>
        <taxon>Thermodesulfobacteriota</taxon>
        <taxon>Desulfobacteria</taxon>
        <taxon>Desulfobacterales</taxon>
        <taxon>Desulfosarcinaceae</taxon>
        <taxon>Desulfosarcina</taxon>
    </lineage>
</organism>
<dbReference type="Proteomes" id="UP000427906">
    <property type="component" value="Chromosome"/>
</dbReference>
<dbReference type="KEGG" id="dalk:DSCA_51040"/>
<dbReference type="PANTHER" id="PTHR11228">
    <property type="entry name" value="RADICAL SAM DOMAIN PROTEIN"/>
    <property type="match status" value="1"/>
</dbReference>
<dbReference type="GO" id="GO:0046872">
    <property type="term" value="F:metal ion binding"/>
    <property type="evidence" value="ECO:0007669"/>
    <property type="project" value="UniProtKB-KW"/>
</dbReference>
<name>A0A5K7YXZ4_9BACT</name>
<dbReference type="GO" id="GO:0003824">
    <property type="term" value="F:catalytic activity"/>
    <property type="evidence" value="ECO:0007669"/>
    <property type="project" value="InterPro"/>
</dbReference>
<evidence type="ECO:0000256" key="4">
    <source>
        <dbReference type="ARBA" id="ARBA00023004"/>
    </source>
</evidence>
<dbReference type="AlphaFoldDB" id="A0A5K7YXZ4"/>
<gene>
    <name evidence="7" type="ORF">DSCA_51040</name>
</gene>
<accession>A0A5K7YXZ4</accession>
<evidence type="ECO:0000313" key="8">
    <source>
        <dbReference type="Proteomes" id="UP000427906"/>
    </source>
</evidence>
<evidence type="ECO:0000256" key="2">
    <source>
        <dbReference type="ARBA" id="ARBA00022691"/>
    </source>
</evidence>
<dbReference type="InterPro" id="IPR007197">
    <property type="entry name" value="rSAM"/>
</dbReference>
<dbReference type="CDD" id="cd01335">
    <property type="entry name" value="Radical_SAM"/>
    <property type="match status" value="1"/>
</dbReference>
<sequence>MARDKIHRNISLKRLVLDFYQFFRCQRVVVRRFGKPFRRSTRAIEIDITYRCNLRCLNCNRSCTQCPSRLEMPLDTIVSFIDQSVAAGVAWRRIRLLGGEPTLHAQFFTIIDLLKAYRDAHSPQTRIVVCTNGSGRTVQRRLGRLPADVAVKNTYKRGGQRLFRPFNRAPVDSRIFSGSDFSCGCRILEDCGMGLTPMGYYPCAVAGGIDRIFQFNTGRPQLPAPGDPMTDHLRRFCPYCGHFGFQWPTKQARMSPTWKNAYGSGGAAIPPG</sequence>
<proteinExistence type="predicted"/>
<dbReference type="EMBL" id="AP021874">
    <property type="protein sequence ID" value="BBO71174.1"/>
    <property type="molecule type" value="Genomic_DNA"/>
</dbReference>
<dbReference type="GO" id="GO:0051536">
    <property type="term" value="F:iron-sulfur cluster binding"/>
    <property type="evidence" value="ECO:0007669"/>
    <property type="project" value="UniProtKB-KW"/>
</dbReference>
<evidence type="ECO:0000259" key="6">
    <source>
        <dbReference type="Pfam" id="PF04055"/>
    </source>
</evidence>
<dbReference type="InterPro" id="IPR050377">
    <property type="entry name" value="Radical_SAM_PqqE_MftC-like"/>
</dbReference>
<keyword evidence="4" id="KW-0408">Iron</keyword>
<dbReference type="SFLD" id="SFLDS00029">
    <property type="entry name" value="Radical_SAM"/>
    <property type="match status" value="1"/>
</dbReference>
<protein>
    <recommendedName>
        <fullName evidence="6">Radical SAM core domain-containing protein</fullName>
    </recommendedName>
</protein>
<keyword evidence="5" id="KW-0411">Iron-sulfur</keyword>
<dbReference type="PANTHER" id="PTHR11228:SF7">
    <property type="entry name" value="PQQA PEPTIDE CYCLASE"/>
    <property type="match status" value="1"/>
</dbReference>
<keyword evidence="3" id="KW-0479">Metal-binding</keyword>
<reference evidence="7 8" key="1">
    <citation type="submission" date="2019-11" db="EMBL/GenBank/DDBJ databases">
        <title>Comparative genomics of hydrocarbon-degrading Desulfosarcina strains.</title>
        <authorList>
            <person name="Watanabe M."/>
            <person name="Kojima H."/>
            <person name="Fukui M."/>
        </authorList>
    </citation>
    <scope>NUCLEOTIDE SEQUENCE [LARGE SCALE GENOMIC DNA]</scope>
    <source>
        <strain evidence="7 8">PL12</strain>
    </source>
</reference>
<evidence type="ECO:0000256" key="3">
    <source>
        <dbReference type="ARBA" id="ARBA00022723"/>
    </source>
</evidence>
<dbReference type="InterPro" id="IPR058240">
    <property type="entry name" value="rSAM_sf"/>
</dbReference>